<reference evidence="1 2" key="1">
    <citation type="submission" date="2020-10" db="EMBL/GenBank/DDBJ databases">
        <title>Connecting structure to function with the recovery of over 1000 high-quality activated sludge metagenome-assembled genomes encoding full-length rRNA genes using long-read sequencing.</title>
        <authorList>
            <person name="Singleton C.M."/>
            <person name="Petriglieri F."/>
            <person name="Kristensen J.M."/>
            <person name="Kirkegaard R.H."/>
            <person name="Michaelsen T.Y."/>
            <person name="Andersen M.H."/>
            <person name="Karst S.M."/>
            <person name="Dueholm M.S."/>
            <person name="Nielsen P.H."/>
            <person name="Albertsen M."/>
        </authorList>
    </citation>
    <scope>NUCLEOTIDE SEQUENCE [LARGE SCALE GENOMIC DNA]</scope>
    <source>
        <strain evidence="1">Ribe_18-Q3-R11-54_BAT3C.373</strain>
    </source>
</reference>
<dbReference type="AlphaFoldDB" id="A0A9D7XDW6"/>
<evidence type="ECO:0000313" key="2">
    <source>
        <dbReference type="Proteomes" id="UP000808349"/>
    </source>
</evidence>
<proteinExistence type="predicted"/>
<evidence type="ECO:0000313" key="1">
    <source>
        <dbReference type="EMBL" id="MBK9716981.1"/>
    </source>
</evidence>
<evidence type="ECO:0008006" key="3">
    <source>
        <dbReference type="Google" id="ProtNLM"/>
    </source>
</evidence>
<sequence>MKKLILLIAPVLFIVACKNVEQFRAPIEALTADWAKAGASVTEVGSLLNTTQVMMASMSDSLVVAPTAKLKPGVMASLDSIKTIYTNQLAGLGTLGNDLKAFSSSWQEMSTKVDALSAGLKSGKLDGDVMAQINELKTASTDAMSKADGWKSAIEAAKTAAMGAYDLYKTTSMSK</sequence>
<dbReference type="EMBL" id="JADKFW010000004">
    <property type="protein sequence ID" value="MBK9716981.1"/>
    <property type="molecule type" value="Genomic_DNA"/>
</dbReference>
<comment type="caution">
    <text evidence="1">The sequence shown here is derived from an EMBL/GenBank/DDBJ whole genome shotgun (WGS) entry which is preliminary data.</text>
</comment>
<dbReference type="Proteomes" id="UP000808349">
    <property type="component" value="Unassembled WGS sequence"/>
</dbReference>
<gene>
    <name evidence="1" type="ORF">IPO85_05620</name>
</gene>
<organism evidence="1 2">
    <name type="scientific">Candidatus Defluviibacterium haderslevense</name>
    <dbReference type="NCBI Taxonomy" id="2981993"/>
    <lineage>
        <taxon>Bacteria</taxon>
        <taxon>Pseudomonadati</taxon>
        <taxon>Bacteroidota</taxon>
        <taxon>Saprospiria</taxon>
        <taxon>Saprospirales</taxon>
        <taxon>Saprospiraceae</taxon>
        <taxon>Candidatus Defluviibacterium</taxon>
    </lineage>
</organism>
<protein>
    <recommendedName>
        <fullName evidence="3">Lipoprotein</fullName>
    </recommendedName>
</protein>
<dbReference type="PROSITE" id="PS51257">
    <property type="entry name" value="PROKAR_LIPOPROTEIN"/>
    <property type="match status" value="1"/>
</dbReference>
<name>A0A9D7XDW6_9BACT</name>
<accession>A0A9D7XDW6</accession>